<feature type="transmembrane region" description="Helical" evidence="8">
    <location>
        <begin position="49"/>
        <end position="70"/>
    </location>
</feature>
<evidence type="ECO:0000256" key="8">
    <source>
        <dbReference type="SAM" id="Phobius"/>
    </source>
</evidence>
<evidence type="ECO:0000256" key="5">
    <source>
        <dbReference type="ARBA" id="ARBA00022692"/>
    </source>
</evidence>
<keyword evidence="6 8" id="KW-1133">Transmembrane helix</keyword>
<keyword evidence="4" id="KW-0309">Germination</keyword>
<dbReference type="Gene3D" id="1.20.1740.10">
    <property type="entry name" value="Amino acid/polyamine transporter I"/>
    <property type="match status" value="1"/>
</dbReference>
<dbReference type="OrthoDB" id="2716906at2"/>
<evidence type="ECO:0000256" key="7">
    <source>
        <dbReference type="ARBA" id="ARBA00023136"/>
    </source>
</evidence>
<comment type="similarity">
    <text evidence="2">Belongs to the amino acid-polyamine-organocation (APC) superfamily. Spore germination protein (SGP) (TC 2.A.3.9) family.</text>
</comment>
<evidence type="ECO:0000256" key="1">
    <source>
        <dbReference type="ARBA" id="ARBA00004141"/>
    </source>
</evidence>
<gene>
    <name evidence="9" type="ORF">E1757_10680</name>
</gene>
<dbReference type="InterPro" id="IPR004761">
    <property type="entry name" value="Spore_GerAB"/>
</dbReference>
<dbReference type="EMBL" id="SMRT01000004">
    <property type="protein sequence ID" value="TDF97976.1"/>
    <property type="molecule type" value="Genomic_DNA"/>
</dbReference>
<dbReference type="Proteomes" id="UP000295636">
    <property type="component" value="Unassembled WGS sequence"/>
</dbReference>
<evidence type="ECO:0000256" key="4">
    <source>
        <dbReference type="ARBA" id="ARBA00022544"/>
    </source>
</evidence>
<feature type="transmembrane region" description="Helical" evidence="8">
    <location>
        <begin position="234"/>
        <end position="257"/>
    </location>
</feature>
<feature type="transmembrane region" description="Helical" evidence="8">
    <location>
        <begin position="203"/>
        <end position="222"/>
    </location>
</feature>
<evidence type="ECO:0000313" key="9">
    <source>
        <dbReference type="EMBL" id="TDF97976.1"/>
    </source>
</evidence>
<keyword evidence="7 8" id="KW-0472">Membrane</keyword>
<evidence type="ECO:0000256" key="3">
    <source>
        <dbReference type="ARBA" id="ARBA00022448"/>
    </source>
</evidence>
<keyword evidence="3" id="KW-0813">Transport</keyword>
<feature type="transmembrane region" description="Helical" evidence="8">
    <location>
        <begin position="133"/>
        <end position="152"/>
    </location>
</feature>
<comment type="subcellular location">
    <subcellularLocation>
        <location evidence="1">Membrane</location>
        <topology evidence="1">Multi-pass membrane protein</topology>
    </subcellularLocation>
</comment>
<reference evidence="9 10" key="1">
    <citation type="submission" date="2019-03" db="EMBL/GenBank/DDBJ databases">
        <title>This is whole genome sequence of Paenibacillus sp MS74 strain.</title>
        <authorList>
            <person name="Trinh H.N."/>
        </authorList>
    </citation>
    <scope>NUCLEOTIDE SEQUENCE [LARGE SCALE GENOMIC DNA]</scope>
    <source>
        <strain evidence="9 10">MS74</strain>
    </source>
</reference>
<keyword evidence="10" id="KW-1185">Reference proteome</keyword>
<dbReference type="PANTHER" id="PTHR34975:SF2">
    <property type="entry name" value="SPORE GERMINATION PROTEIN A2"/>
    <property type="match status" value="1"/>
</dbReference>
<protein>
    <submittedName>
        <fullName evidence="9">Spore gernimation protein</fullName>
    </submittedName>
</protein>
<sequence>MKHNGVQETDSSNTITVRQSSWLTASTIIGVGVLTLPRSSVHFARESGWIATIIGALLSMAAMYIITVLAKRFPYQSLVEYTASIMGSSKHPVIGWILSLPFLVPYYIYWVLSTAIIARIFGEVVVTTVLPKTPLEVIIASMLLVSFVLTLYDVEVVARVNEILFVIIVIPVLVIALSSYQSANWDNLFPLFNVSWFNFLKGVASSATSYLGFEVMIMFLAFANTTQKVMKANLWGIAIPGIVYTLIVISGTAVFGVDELDLLAWPTLELVKTTQVPGLILERVESAFLGVWVAAVFTSVGNTYYVSSLLVRQMFHLKGHRLIAFIHLPLYYWLALRPPNTAKLFQYSNYMGYFGGAIAFIIPAVLLVLAVIRKKGSKRKNPQAATSPQINLGGGKE</sequence>
<name>A0A4R5KQW7_9BACL</name>
<feature type="transmembrane region" description="Helical" evidence="8">
    <location>
        <begin position="287"/>
        <end position="307"/>
    </location>
</feature>
<accession>A0A4R5KQW7</accession>
<dbReference type="AlphaFoldDB" id="A0A4R5KQW7"/>
<feature type="transmembrane region" description="Helical" evidence="8">
    <location>
        <begin position="93"/>
        <end position="121"/>
    </location>
</feature>
<evidence type="ECO:0000313" key="10">
    <source>
        <dbReference type="Proteomes" id="UP000295636"/>
    </source>
</evidence>
<dbReference type="GO" id="GO:0016020">
    <property type="term" value="C:membrane"/>
    <property type="evidence" value="ECO:0007669"/>
    <property type="project" value="UniProtKB-SubCell"/>
</dbReference>
<dbReference type="PANTHER" id="PTHR34975">
    <property type="entry name" value="SPORE GERMINATION PROTEIN A2"/>
    <property type="match status" value="1"/>
</dbReference>
<feature type="transmembrane region" description="Helical" evidence="8">
    <location>
        <begin position="164"/>
        <end position="183"/>
    </location>
</feature>
<evidence type="ECO:0000256" key="2">
    <source>
        <dbReference type="ARBA" id="ARBA00007998"/>
    </source>
</evidence>
<dbReference type="Pfam" id="PF03845">
    <property type="entry name" value="Spore_permease"/>
    <property type="match status" value="1"/>
</dbReference>
<feature type="transmembrane region" description="Helical" evidence="8">
    <location>
        <begin position="350"/>
        <end position="372"/>
    </location>
</feature>
<comment type="caution">
    <text evidence="9">The sequence shown here is derived from an EMBL/GenBank/DDBJ whole genome shotgun (WGS) entry which is preliminary data.</text>
</comment>
<feature type="transmembrane region" description="Helical" evidence="8">
    <location>
        <begin position="319"/>
        <end position="335"/>
    </location>
</feature>
<keyword evidence="5 8" id="KW-0812">Transmembrane</keyword>
<organism evidence="9 10">
    <name type="scientific">Paenibacillus piri</name>
    <dbReference type="NCBI Taxonomy" id="2547395"/>
    <lineage>
        <taxon>Bacteria</taxon>
        <taxon>Bacillati</taxon>
        <taxon>Bacillota</taxon>
        <taxon>Bacilli</taxon>
        <taxon>Bacillales</taxon>
        <taxon>Paenibacillaceae</taxon>
        <taxon>Paenibacillus</taxon>
    </lineage>
</organism>
<dbReference type="GO" id="GO:0009847">
    <property type="term" value="P:spore germination"/>
    <property type="evidence" value="ECO:0007669"/>
    <property type="project" value="InterPro"/>
</dbReference>
<evidence type="ECO:0000256" key="6">
    <source>
        <dbReference type="ARBA" id="ARBA00022989"/>
    </source>
</evidence>
<feature type="transmembrane region" description="Helical" evidence="8">
    <location>
        <begin position="20"/>
        <end position="37"/>
    </location>
</feature>
<dbReference type="NCBIfam" id="TIGR00912">
    <property type="entry name" value="2A0309"/>
    <property type="match status" value="1"/>
</dbReference>
<proteinExistence type="inferred from homology"/>
<dbReference type="RefSeq" id="WP_133227620.1">
    <property type="nucleotide sequence ID" value="NZ_SMRT01000004.1"/>
</dbReference>